<dbReference type="GO" id="GO:0030527">
    <property type="term" value="F:structural constituent of chromatin"/>
    <property type="evidence" value="ECO:0007669"/>
    <property type="project" value="InterPro"/>
</dbReference>
<dbReference type="Gene3D" id="1.10.20.10">
    <property type="entry name" value="Histone, subunit A"/>
    <property type="match status" value="1"/>
</dbReference>
<evidence type="ECO:0000256" key="9">
    <source>
        <dbReference type="RuleBase" id="RU000528"/>
    </source>
</evidence>
<dbReference type="GO" id="GO:0003677">
    <property type="term" value="F:DNA binding"/>
    <property type="evidence" value="ECO:0007669"/>
    <property type="project" value="UniProtKB-KW"/>
</dbReference>
<evidence type="ECO:0000313" key="12">
    <source>
        <dbReference type="EMBL" id="VAI35520.1"/>
    </source>
</evidence>
<evidence type="ECO:0000256" key="3">
    <source>
        <dbReference type="ARBA" id="ARBA00004286"/>
    </source>
</evidence>
<evidence type="ECO:0000256" key="7">
    <source>
        <dbReference type="ARBA" id="ARBA00023242"/>
    </source>
</evidence>
<dbReference type="PRINTS" id="PR00623">
    <property type="entry name" value="HISTONEH4"/>
</dbReference>
<accession>A0A9R1APL1</accession>
<dbReference type="Gramene" id="TRITD5Bv1G182070.5">
    <property type="protein sequence ID" value="TRITD5Bv1G182070.5"/>
    <property type="gene ID" value="TRITD5Bv1G182070"/>
</dbReference>
<organism evidence="12 13">
    <name type="scientific">Triticum turgidum subsp. durum</name>
    <name type="common">Durum wheat</name>
    <name type="synonym">Triticum durum</name>
    <dbReference type="NCBI Taxonomy" id="4567"/>
    <lineage>
        <taxon>Eukaryota</taxon>
        <taxon>Viridiplantae</taxon>
        <taxon>Streptophyta</taxon>
        <taxon>Embryophyta</taxon>
        <taxon>Tracheophyta</taxon>
        <taxon>Spermatophyta</taxon>
        <taxon>Magnoliopsida</taxon>
        <taxon>Liliopsida</taxon>
        <taxon>Poales</taxon>
        <taxon>Poaceae</taxon>
        <taxon>BOP clade</taxon>
        <taxon>Pooideae</taxon>
        <taxon>Triticodae</taxon>
        <taxon>Triticeae</taxon>
        <taxon>Triticinae</taxon>
        <taxon>Triticum</taxon>
    </lineage>
</organism>
<comment type="subunit">
    <text evidence="9">The nucleosome is a histone octamer containing two molecules each of H2A, H2B, H3 and H4 assembled in one H3-H4 heterotetramer and two H2A-H2B heterodimers. The octamer wraps approximately 147 bp of DNA.</text>
</comment>
<evidence type="ECO:0000256" key="6">
    <source>
        <dbReference type="ARBA" id="ARBA00023125"/>
    </source>
</evidence>
<evidence type="ECO:0000256" key="8">
    <source>
        <dbReference type="ARBA" id="ARBA00023269"/>
    </source>
</evidence>
<evidence type="ECO:0000256" key="2">
    <source>
        <dbReference type="ARBA" id="ARBA00004123"/>
    </source>
</evidence>
<dbReference type="InterPro" id="IPR001951">
    <property type="entry name" value="Histone_H4"/>
</dbReference>
<dbReference type="SMART" id="SM00417">
    <property type="entry name" value="H4"/>
    <property type="match status" value="1"/>
</dbReference>
<evidence type="ECO:0000259" key="11">
    <source>
        <dbReference type="Pfam" id="PF15511"/>
    </source>
</evidence>
<dbReference type="GO" id="GO:0000786">
    <property type="term" value="C:nucleosome"/>
    <property type="evidence" value="ECO:0007669"/>
    <property type="project" value="UniProtKB-KW"/>
</dbReference>
<dbReference type="InterPro" id="IPR019809">
    <property type="entry name" value="Histone_H4_CS"/>
</dbReference>
<evidence type="ECO:0000256" key="5">
    <source>
        <dbReference type="ARBA" id="ARBA00022454"/>
    </source>
</evidence>
<dbReference type="SUPFAM" id="SSF47113">
    <property type="entry name" value="Histone-fold"/>
    <property type="match status" value="1"/>
</dbReference>
<reference evidence="12 13" key="1">
    <citation type="submission" date="2017-09" db="EMBL/GenBank/DDBJ databases">
        <authorList>
            <consortium name="International Durum Wheat Genome Sequencing Consortium (IDWGSC)"/>
            <person name="Milanesi L."/>
        </authorList>
    </citation>
    <scope>NUCLEOTIDE SEQUENCE [LARGE SCALE GENOMIC DNA]</scope>
    <source>
        <strain evidence="13">cv. Svevo</strain>
    </source>
</reference>
<feature type="compositionally biased region" description="Basic and acidic residues" evidence="10">
    <location>
        <begin position="87"/>
        <end position="96"/>
    </location>
</feature>
<evidence type="ECO:0000256" key="4">
    <source>
        <dbReference type="ARBA" id="ARBA00006564"/>
    </source>
</evidence>
<dbReference type="PROSITE" id="PS00047">
    <property type="entry name" value="HISTONE_H4"/>
    <property type="match status" value="1"/>
</dbReference>
<dbReference type="PANTHER" id="PTHR10484">
    <property type="entry name" value="HISTONE H4"/>
    <property type="match status" value="1"/>
</dbReference>
<feature type="region of interest" description="Disordered" evidence="10">
    <location>
        <begin position="1"/>
        <end position="38"/>
    </location>
</feature>
<comment type="similarity">
    <text evidence="4 9">Belongs to the histone H4 family.</text>
</comment>
<dbReference type="EMBL" id="LT934120">
    <property type="protein sequence ID" value="VAI35520.1"/>
    <property type="molecule type" value="Genomic_DNA"/>
</dbReference>
<feature type="compositionally biased region" description="Polar residues" evidence="10">
    <location>
        <begin position="71"/>
        <end position="86"/>
    </location>
</feature>
<keyword evidence="8 9" id="KW-0544">Nucleosome core</keyword>
<dbReference type="FunFam" id="1.10.20.10:FF:000002">
    <property type="entry name" value="Histone H4"/>
    <property type="match status" value="1"/>
</dbReference>
<feature type="region of interest" description="Disordered" evidence="10">
    <location>
        <begin position="56"/>
        <end position="115"/>
    </location>
</feature>
<dbReference type="CDD" id="cd22912">
    <property type="entry name" value="HFD_H4"/>
    <property type="match status" value="1"/>
</dbReference>
<feature type="compositionally biased region" description="Pro residues" evidence="10">
    <location>
        <begin position="11"/>
        <end position="22"/>
    </location>
</feature>
<dbReference type="InterPro" id="IPR009072">
    <property type="entry name" value="Histone-fold"/>
</dbReference>
<keyword evidence="6 9" id="KW-0238">DNA-binding</keyword>
<proteinExistence type="inferred from homology"/>
<comment type="subcellular location">
    <subcellularLocation>
        <location evidence="3">Chromosome</location>
    </subcellularLocation>
    <subcellularLocation>
        <location evidence="2">Nucleus</location>
    </subcellularLocation>
</comment>
<evidence type="ECO:0000256" key="10">
    <source>
        <dbReference type="SAM" id="MobiDB-lite"/>
    </source>
</evidence>
<feature type="domain" description="CENP-T/Histone H4 histone fold" evidence="11">
    <location>
        <begin position="140"/>
        <end position="192"/>
    </location>
</feature>
<keyword evidence="7 9" id="KW-0539">Nucleus</keyword>
<sequence length="199" mass="22147">MRRRSSHSRTPLPPQKRNTPPPPRHRSAAPLVLAPLHRPPIRRIAPRITRIAAAPGHKASSYKFASPQKPAPSTSSLYTSQRQVNLTEEKKGEARRMSGRGKGGKGLGKGGAKRHRKVLRDNIQGITKPAIRRLARRGGVKRISGLIYEETRGVLKIFLENVIRDAVTYTEHARRKTVTAMDVVYALKRQGRTLYGFGG</sequence>
<dbReference type="Proteomes" id="UP000324705">
    <property type="component" value="Chromosome 5B"/>
</dbReference>
<keyword evidence="5 9" id="KW-0158">Chromosome</keyword>
<dbReference type="Pfam" id="PF15511">
    <property type="entry name" value="CENP-T_C"/>
    <property type="match status" value="1"/>
</dbReference>
<dbReference type="GO" id="GO:0005634">
    <property type="term" value="C:nucleus"/>
    <property type="evidence" value="ECO:0007669"/>
    <property type="project" value="UniProtKB-SubCell"/>
</dbReference>
<dbReference type="InterPro" id="IPR035425">
    <property type="entry name" value="CENP-T/H4_C"/>
</dbReference>
<dbReference type="AlphaFoldDB" id="A0A9R1APL1"/>
<gene>
    <name evidence="12" type="ORF">TRITD_5Bv1G182070</name>
</gene>
<evidence type="ECO:0000256" key="1">
    <source>
        <dbReference type="ARBA" id="ARBA00002001"/>
    </source>
</evidence>
<dbReference type="GO" id="GO:0046982">
    <property type="term" value="F:protein heterodimerization activity"/>
    <property type="evidence" value="ECO:0007669"/>
    <property type="project" value="InterPro"/>
</dbReference>
<evidence type="ECO:0000313" key="13">
    <source>
        <dbReference type="Proteomes" id="UP000324705"/>
    </source>
</evidence>
<protein>
    <recommendedName>
        <fullName evidence="9">Histone H4</fullName>
    </recommendedName>
</protein>
<name>A0A9R1APL1_TRITD</name>
<keyword evidence="13" id="KW-1185">Reference proteome</keyword>
<comment type="function">
    <text evidence="1 9">Core component of nucleosome. Nucleosomes wrap and compact DNA into chromatin, limiting DNA accessibility to the cellular machineries which require DNA as a template. Histones thereby play a central role in transcription regulation, DNA repair, DNA replication and chromosomal stability. DNA accessibility is regulated via a complex set of post-translational modifications of histones, also called histone code, and nucleosome remodeling.</text>
</comment>